<organism evidence="1 2">
    <name type="scientific">Eretmocerus hayati</name>
    <dbReference type="NCBI Taxonomy" id="131215"/>
    <lineage>
        <taxon>Eukaryota</taxon>
        <taxon>Metazoa</taxon>
        <taxon>Ecdysozoa</taxon>
        <taxon>Arthropoda</taxon>
        <taxon>Hexapoda</taxon>
        <taxon>Insecta</taxon>
        <taxon>Pterygota</taxon>
        <taxon>Neoptera</taxon>
        <taxon>Endopterygota</taxon>
        <taxon>Hymenoptera</taxon>
        <taxon>Apocrita</taxon>
        <taxon>Proctotrupomorpha</taxon>
        <taxon>Chalcidoidea</taxon>
        <taxon>Aphelinidae</taxon>
        <taxon>Aphelininae</taxon>
        <taxon>Eretmocerus</taxon>
    </lineage>
</organism>
<proteinExistence type="predicted"/>
<evidence type="ECO:0000313" key="1">
    <source>
        <dbReference type="EMBL" id="KAJ8668426.1"/>
    </source>
</evidence>
<reference evidence="1" key="1">
    <citation type="submission" date="2023-04" db="EMBL/GenBank/DDBJ databases">
        <title>A chromosome-level genome assembly of the parasitoid wasp Eretmocerus hayati.</title>
        <authorList>
            <person name="Zhong Y."/>
            <person name="Liu S."/>
            <person name="Liu Y."/>
        </authorList>
    </citation>
    <scope>NUCLEOTIDE SEQUENCE</scope>
    <source>
        <strain evidence="1">ZJU_SS_LIU_2023</strain>
    </source>
</reference>
<comment type="caution">
    <text evidence="1">The sequence shown here is derived from an EMBL/GenBank/DDBJ whole genome shotgun (WGS) entry which is preliminary data.</text>
</comment>
<evidence type="ECO:0000313" key="2">
    <source>
        <dbReference type="Proteomes" id="UP001239111"/>
    </source>
</evidence>
<keyword evidence="2" id="KW-1185">Reference proteome</keyword>
<accession>A0ACC2NCI0</accession>
<gene>
    <name evidence="1" type="ORF">QAD02_010089</name>
</gene>
<sequence>MTKAESTPQEWKEKGNEEFKNGYYDKALSCYTNALKLSKEDNCDKAVYLKNRAAVYLKQKDYQKVIKDCDEALKITPNDPKALFRRCQALDALERYEEAYRDARGVITADPSNKTIQPIAARLYEICQDRLKEKSKTSSKVTQMFQLAFDVSMDKEKRETAMNNLLVLARERAGADLIFQSGVAMKIHQLFKTEKNENIIIAAIRILSELCRENIERTELILKDIGIPWFLDVINSSSEERVNAGQYCIQTVLNSYSGMDTKPDSKPKKEMCEKYKKEIDTILSCLLYCTTNRTFTGQGRDAVIELIMRNVHYDTLNWAERLVELRGLHRLMEVASELEEYKYESAMNITASTRTVTSVCLARIYENMWYDGAKAKFSEAIDEFIKDKLISPDIESKVRVVVAITTLLLGPLDVGNSIVAKDGILQMILVMAGTDDTLQQKVACECIIAAASKKDKATSIISQGINILKKLYQSKDDAIRIRALVGLCKLGSSGGTDASIRPFAEGASLKLAEACRRFLINPKKDKDIRKWAVEGLSYLTFDAEVKEKLIEDKMAIRAMIEVAKTGDKSVVYGVVTTIVNLCNAYDKQEMIPEMVELAKFAKHHIPEESELDDPDFVKKRVISLANEGVTTALVALSKTDSQNSKELIARVFNAICAEVDVRGIVVQQGGAKALLPLSLDGTDKGKKQASQALARLGITINPEVAFPGQRMYEVVKPLVNLLHTECNALENFEALMALCNLAGINDSVRRRILKEGGFQKIENYMYEEHDMLRRAATQVINNLMMCEDTIKYFEGDNDRVKYLTILCEEEDFDTSLAASGALAMLTSVSKGACYKVFDSKSWLDAFKYLLSSSNQDLQHRGVVIVHNMMNSTKEVATRIVETDLMEVLMALTKSELVQNEKVKKLAAEALDAAAKWKLVEKLPEKIPESTSTPSNALEHVE</sequence>
<dbReference type="EMBL" id="CM056744">
    <property type="protein sequence ID" value="KAJ8668426.1"/>
    <property type="molecule type" value="Genomic_DNA"/>
</dbReference>
<name>A0ACC2NCI0_9HYME</name>
<protein>
    <submittedName>
        <fullName evidence="1">Uncharacterized protein</fullName>
    </submittedName>
</protein>
<dbReference type="Proteomes" id="UP001239111">
    <property type="component" value="Chromosome 4"/>
</dbReference>